<evidence type="ECO:0000313" key="1">
    <source>
        <dbReference type="EMBL" id="MFC3885205.1"/>
    </source>
</evidence>
<keyword evidence="2" id="KW-1185">Reference proteome</keyword>
<comment type="caution">
    <text evidence="1">The sequence shown here is derived from an EMBL/GenBank/DDBJ whole genome shotgun (WGS) entry which is preliminary data.</text>
</comment>
<organism evidence="1 2">
    <name type="scientific">Bacillus songklensis</name>
    <dbReference type="NCBI Taxonomy" id="1069116"/>
    <lineage>
        <taxon>Bacteria</taxon>
        <taxon>Bacillati</taxon>
        <taxon>Bacillota</taxon>
        <taxon>Bacilli</taxon>
        <taxon>Bacillales</taxon>
        <taxon>Bacillaceae</taxon>
        <taxon>Bacillus</taxon>
    </lineage>
</organism>
<dbReference type="Proteomes" id="UP001595752">
    <property type="component" value="Unassembled WGS sequence"/>
</dbReference>
<proteinExistence type="predicted"/>
<dbReference type="EMBL" id="JBHRZT010000068">
    <property type="protein sequence ID" value="MFC3885205.1"/>
    <property type="molecule type" value="Genomic_DNA"/>
</dbReference>
<protein>
    <submittedName>
        <fullName evidence="1">Sporulation protein</fullName>
    </submittedName>
</protein>
<sequence length="256" mass="29416">MALFNKVLAQIGIGAATVDAKLFKAQLTAGEKVEGIVEVYGGNTDQKIDCIYLRLYTTYVREVDDKKVKENFVLNNFKINDPFTIQPGEKKEIPFSFNLPVDTPVTMGNTRVWVTTGLDIKNAIDPRDVDYVEVLPNPIIHEAINAMVDIGFRLRQVECEEAPHRLRRRLPFMQEFEFVPTTGPFYGKLDEVELTFLPDGQDRFEVFMEVDRRARGLSGLFAEALEMDESMVRFYVTDQDIPKLQQMFRDAIQRYS</sequence>
<dbReference type="RefSeq" id="WP_377917377.1">
    <property type="nucleotide sequence ID" value="NZ_JBHRZT010000068.1"/>
</dbReference>
<dbReference type="PANTHER" id="PTHR40053:SF1">
    <property type="entry name" value="SPORULATION-CONTROL PROTEIN SPO0M"/>
    <property type="match status" value="1"/>
</dbReference>
<gene>
    <name evidence="1" type="ORF">ACFOU2_17700</name>
</gene>
<name>A0ABV8B5M2_9BACI</name>
<dbReference type="InterPro" id="IPR009776">
    <property type="entry name" value="Spore_0_M"/>
</dbReference>
<accession>A0ABV8B5M2</accession>
<evidence type="ECO:0000313" key="2">
    <source>
        <dbReference type="Proteomes" id="UP001595752"/>
    </source>
</evidence>
<reference evidence="2" key="1">
    <citation type="journal article" date="2019" name="Int. J. Syst. Evol. Microbiol.">
        <title>The Global Catalogue of Microorganisms (GCM) 10K type strain sequencing project: providing services to taxonomists for standard genome sequencing and annotation.</title>
        <authorList>
            <consortium name="The Broad Institute Genomics Platform"/>
            <consortium name="The Broad Institute Genome Sequencing Center for Infectious Disease"/>
            <person name="Wu L."/>
            <person name="Ma J."/>
        </authorList>
    </citation>
    <scope>NUCLEOTIDE SEQUENCE [LARGE SCALE GENOMIC DNA]</scope>
    <source>
        <strain evidence="2">CCUG 61889</strain>
    </source>
</reference>
<dbReference type="PANTHER" id="PTHR40053">
    <property type="entry name" value="SPORULATION-CONTROL PROTEIN SPO0M"/>
    <property type="match status" value="1"/>
</dbReference>
<dbReference type="Pfam" id="PF07070">
    <property type="entry name" value="Spo0M"/>
    <property type="match status" value="1"/>
</dbReference>